<name>A0AA43UBC1_9ACTN</name>
<keyword evidence="2" id="KW-1185">Reference proteome</keyword>
<proteinExistence type="predicted"/>
<dbReference type="AlphaFoldDB" id="A0AA43UBC1"/>
<accession>A0AA43UBC1</accession>
<dbReference type="EMBL" id="JAUMVS010000187">
    <property type="protein sequence ID" value="MDO4842487.1"/>
    <property type="molecule type" value="Genomic_DNA"/>
</dbReference>
<reference evidence="1" key="1">
    <citation type="submission" date="2023-07" db="EMBL/GenBank/DDBJ databases">
        <title>Between Cages and Wild: Unraveling the Impact of Captivity on Animal Microbiomes and Antimicrobial Resistance.</title>
        <authorList>
            <person name="Schmartz G.P."/>
            <person name="Rehner J."/>
            <person name="Schuff M.J."/>
            <person name="Becker S.L."/>
            <person name="Kravczyk M."/>
            <person name="Gurevich A."/>
            <person name="Francke R."/>
            <person name="Mueller R."/>
            <person name="Keller V."/>
            <person name="Keller A."/>
        </authorList>
    </citation>
    <scope>NUCLEOTIDE SEQUENCE</scope>
    <source>
        <strain evidence="1">S12M_St_49</strain>
    </source>
</reference>
<evidence type="ECO:0000313" key="2">
    <source>
        <dbReference type="Proteomes" id="UP001168575"/>
    </source>
</evidence>
<evidence type="ECO:0000313" key="1">
    <source>
        <dbReference type="EMBL" id="MDO4842487.1"/>
    </source>
</evidence>
<sequence>MVNDEAAKQFAGEGFVETFERAVREKGMEEAVRQAQTNVRTYLNQSVMEKAQAMMVNRSDIKSDEKLDEKFFYAFVDSTAPAEKANEIVRRNTLQKVVAFEDNLRESALLRNTADKRAYGLLTEALTDVSGNRIGEALKTRIAESGLKGKDFSEWTGYLLLMHSLDRDAQGKPVFDRYALTAAERRAEIARIEQEHPEFKKAANAFQA</sequence>
<feature type="non-terminal residue" evidence="1">
    <location>
        <position position="208"/>
    </location>
</feature>
<comment type="caution">
    <text evidence="1">The sequence shown here is derived from an EMBL/GenBank/DDBJ whole genome shotgun (WGS) entry which is preliminary data.</text>
</comment>
<dbReference type="Proteomes" id="UP001168575">
    <property type="component" value="Unassembled WGS sequence"/>
</dbReference>
<gene>
    <name evidence="1" type="ORF">Q3982_07425</name>
</gene>
<organism evidence="1 2">
    <name type="scientific">Phoenicibacter congonensis</name>
    <dbReference type="NCBI Taxonomy" id="1944646"/>
    <lineage>
        <taxon>Bacteria</taxon>
        <taxon>Bacillati</taxon>
        <taxon>Actinomycetota</taxon>
        <taxon>Coriobacteriia</taxon>
        <taxon>Eggerthellales</taxon>
        <taxon>Eggerthellaceae</taxon>
        <taxon>Phoenicibacter</taxon>
    </lineage>
</organism>
<protein>
    <submittedName>
        <fullName evidence="1">Uncharacterized protein</fullName>
    </submittedName>
</protein>